<gene>
    <name evidence="1" type="ORF">CONPUDRAFT_78411</name>
</gene>
<dbReference type="AlphaFoldDB" id="R7SCQ1"/>
<protein>
    <submittedName>
        <fullName evidence="1">Uncharacterized protein</fullName>
    </submittedName>
</protein>
<organism evidence="1 2">
    <name type="scientific">Coniophora puteana (strain RWD-64-598)</name>
    <name type="common">Brown rot fungus</name>
    <dbReference type="NCBI Taxonomy" id="741705"/>
    <lineage>
        <taxon>Eukaryota</taxon>
        <taxon>Fungi</taxon>
        <taxon>Dikarya</taxon>
        <taxon>Basidiomycota</taxon>
        <taxon>Agaricomycotina</taxon>
        <taxon>Agaricomycetes</taxon>
        <taxon>Agaricomycetidae</taxon>
        <taxon>Boletales</taxon>
        <taxon>Coniophorineae</taxon>
        <taxon>Coniophoraceae</taxon>
        <taxon>Coniophora</taxon>
    </lineage>
</organism>
<dbReference type="GeneID" id="19209755"/>
<reference evidence="2" key="1">
    <citation type="journal article" date="2012" name="Science">
        <title>The Paleozoic origin of enzymatic lignin decomposition reconstructed from 31 fungal genomes.</title>
        <authorList>
            <person name="Floudas D."/>
            <person name="Binder M."/>
            <person name="Riley R."/>
            <person name="Barry K."/>
            <person name="Blanchette R.A."/>
            <person name="Henrissat B."/>
            <person name="Martinez A.T."/>
            <person name="Otillar R."/>
            <person name="Spatafora J.W."/>
            <person name="Yadav J.S."/>
            <person name="Aerts A."/>
            <person name="Benoit I."/>
            <person name="Boyd A."/>
            <person name="Carlson A."/>
            <person name="Copeland A."/>
            <person name="Coutinho P.M."/>
            <person name="de Vries R.P."/>
            <person name="Ferreira P."/>
            <person name="Findley K."/>
            <person name="Foster B."/>
            <person name="Gaskell J."/>
            <person name="Glotzer D."/>
            <person name="Gorecki P."/>
            <person name="Heitman J."/>
            <person name="Hesse C."/>
            <person name="Hori C."/>
            <person name="Igarashi K."/>
            <person name="Jurgens J.A."/>
            <person name="Kallen N."/>
            <person name="Kersten P."/>
            <person name="Kohler A."/>
            <person name="Kuees U."/>
            <person name="Kumar T.K.A."/>
            <person name="Kuo A."/>
            <person name="LaButti K."/>
            <person name="Larrondo L.F."/>
            <person name="Lindquist E."/>
            <person name="Ling A."/>
            <person name="Lombard V."/>
            <person name="Lucas S."/>
            <person name="Lundell T."/>
            <person name="Martin R."/>
            <person name="McLaughlin D.J."/>
            <person name="Morgenstern I."/>
            <person name="Morin E."/>
            <person name="Murat C."/>
            <person name="Nagy L.G."/>
            <person name="Nolan M."/>
            <person name="Ohm R.A."/>
            <person name="Patyshakuliyeva A."/>
            <person name="Rokas A."/>
            <person name="Ruiz-Duenas F.J."/>
            <person name="Sabat G."/>
            <person name="Salamov A."/>
            <person name="Samejima M."/>
            <person name="Schmutz J."/>
            <person name="Slot J.C."/>
            <person name="St John F."/>
            <person name="Stenlid J."/>
            <person name="Sun H."/>
            <person name="Sun S."/>
            <person name="Syed K."/>
            <person name="Tsang A."/>
            <person name="Wiebenga A."/>
            <person name="Young D."/>
            <person name="Pisabarro A."/>
            <person name="Eastwood D.C."/>
            <person name="Martin F."/>
            <person name="Cullen D."/>
            <person name="Grigoriev I.V."/>
            <person name="Hibbett D.S."/>
        </authorList>
    </citation>
    <scope>NUCLEOTIDE SEQUENCE [LARGE SCALE GENOMIC DNA]</scope>
    <source>
        <strain evidence="2">RWD-64-598 SS2</strain>
    </source>
</reference>
<proteinExistence type="predicted"/>
<evidence type="ECO:0000313" key="2">
    <source>
        <dbReference type="Proteomes" id="UP000053558"/>
    </source>
</evidence>
<dbReference type="KEGG" id="cput:CONPUDRAFT_78411"/>
<evidence type="ECO:0000313" key="1">
    <source>
        <dbReference type="EMBL" id="EIW73938.1"/>
    </source>
</evidence>
<dbReference type="OrthoDB" id="2436145at2759"/>
<sequence>MQAEELKELHGDPCNLESAYVSDQSGHLQEHGLFVKVSQCLANQAQRAIDGNPIAKSGTQYDLELMQLFVALRGYEKKIKAQRSIQPHWPGHTNDLQAPTTLKGKLTHCTLFGSHILGGMKSLSKYEVSERDDIDWIIREVVDESALASGARVLVGKVPTFEGTGPPATDPEASHIEKNCRNGEENGVCVLTVGNHLIASSILISLQKWPGNRMIEKDIINTNKQDEGAAIRLHHSNVLLACTTAADGAAEPTVLEEIWYFDSYKCSKDDEHGHISPVSRIFLSLQTFWFIDASCDAFIKLLITHREHYPHVPFLPWQHGFLPLEKLFGIARQLMPNFSYVEFLNILRQIEIRQQSLLHLAQNGVHKHRGKMQGYVHDITLENLTSDDLKRFCEWPTNAEICELVDMTWEEVIALLTDIGGMSPDALPYLHKIGTAVPLRTRGSTLVGQKRPHALTVDEASPKQYAHDVHQLAPLPVSSTDFESKEEQLRSQKTITRPTFVNLLNIASPSGRLGASLDRSLIVTSGKVDIAAVFGLRSRHDRVSGTLSEQTIQLNPRYDYYTPKSLAATNLQLHEASVGISGEDTISGDE</sequence>
<accession>R7SCQ1</accession>
<dbReference type="Proteomes" id="UP000053558">
    <property type="component" value="Unassembled WGS sequence"/>
</dbReference>
<name>R7SCQ1_CONPW</name>
<keyword evidence="2" id="KW-1185">Reference proteome</keyword>
<dbReference type="EMBL" id="JH711599">
    <property type="protein sequence ID" value="EIW73938.1"/>
    <property type="molecule type" value="Genomic_DNA"/>
</dbReference>
<dbReference type="RefSeq" id="XP_007775885.1">
    <property type="nucleotide sequence ID" value="XM_007777695.1"/>
</dbReference>